<keyword evidence="4 8" id="KW-0732">Signal</keyword>
<dbReference type="InterPro" id="IPR009038">
    <property type="entry name" value="GOLD_dom"/>
</dbReference>
<evidence type="ECO:0000259" key="9">
    <source>
        <dbReference type="SMART" id="SM01190"/>
    </source>
</evidence>
<feature type="domain" description="GOLD" evidence="9">
    <location>
        <begin position="29"/>
        <end position="203"/>
    </location>
</feature>
<sequence length="208" mass="23452">MSALTTQRRLLGLLCVLLLLLPAQAVEDTVTLQVVGLREVCVEEYARSTAAVFFHYIVTAGGSGIRTTVRSSNGDILWYSEDEDENRVLLRPTMQNKGKFTFCFRNKEAGAARGKLISVTVASTMARDHSKREESEISKIAKRMKRATDEIHEIQGYLRIREQRARATTEVANTRVVLFAFAEVFVIISLTVANIFYVNKMFSRKRAV</sequence>
<evidence type="ECO:0000256" key="5">
    <source>
        <dbReference type="ARBA" id="ARBA00022989"/>
    </source>
</evidence>
<dbReference type="AlphaFoldDB" id="S9WQZ1"/>
<evidence type="ECO:0000256" key="4">
    <source>
        <dbReference type="ARBA" id="ARBA00022729"/>
    </source>
</evidence>
<evidence type="ECO:0000256" key="7">
    <source>
        <dbReference type="SAM" id="Phobius"/>
    </source>
</evidence>
<dbReference type="PANTHER" id="PTHR22811">
    <property type="entry name" value="TRANSMEMBRANE EMP24 DOMAIN-CONTAINING PROTEIN"/>
    <property type="match status" value="1"/>
</dbReference>
<dbReference type="SMART" id="SM01190">
    <property type="entry name" value="EMP24_GP25L"/>
    <property type="match status" value="1"/>
</dbReference>
<keyword evidence="5 7" id="KW-1133">Transmembrane helix</keyword>
<evidence type="ECO:0000256" key="1">
    <source>
        <dbReference type="ARBA" id="ARBA00004479"/>
    </source>
</evidence>
<evidence type="ECO:0000256" key="2">
    <source>
        <dbReference type="ARBA" id="ARBA00007104"/>
    </source>
</evidence>
<dbReference type="VEuPathDB" id="TriTrypDB:ADEAN_000368100"/>
<dbReference type="EMBL" id="LR877150">
    <property type="protein sequence ID" value="CAD2216220.1"/>
    <property type="molecule type" value="Genomic_DNA"/>
</dbReference>
<protein>
    <submittedName>
        <fullName evidence="10">Emp24/gp25L/p24 family/GOLD, putative</fullName>
    </submittedName>
</protein>
<evidence type="ECO:0000256" key="3">
    <source>
        <dbReference type="ARBA" id="ARBA00022692"/>
    </source>
</evidence>
<feature type="transmembrane region" description="Helical" evidence="7">
    <location>
        <begin position="176"/>
        <end position="198"/>
    </location>
</feature>
<evidence type="ECO:0000256" key="8">
    <source>
        <dbReference type="SAM" id="SignalP"/>
    </source>
</evidence>
<comment type="similarity">
    <text evidence="2">Belongs to the EMP24/GP25L family.</text>
</comment>
<keyword evidence="11" id="KW-1185">Reference proteome</keyword>
<keyword evidence="3 7" id="KW-0812">Transmembrane</keyword>
<proteinExistence type="inferred from homology"/>
<accession>S9WQZ1</accession>
<keyword evidence="6 7" id="KW-0472">Membrane</keyword>
<dbReference type="Pfam" id="PF01105">
    <property type="entry name" value="EMP24_GP25L"/>
    <property type="match status" value="1"/>
</dbReference>
<evidence type="ECO:0000256" key="6">
    <source>
        <dbReference type="ARBA" id="ARBA00023136"/>
    </source>
</evidence>
<dbReference type="InterPro" id="IPR015720">
    <property type="entry name" value="Emp24-like"/>
</dbReference>
<comment type="subcellular location">
    <subcellularLocation>
        <location evidence="1">Membrane</location>
        <topology evidence="1">Single-pass type I membrane protein</topology>
    </subcellularLocation>
</comment>
<dbReference type="Proteomes" id="UP000515908">
    <property type="component" value="Chromosome 06"/>
</dbReference>
<reference evidence="10 11" key="1">
    <citation type="submission" date="2020-08" db="EMBL/GenBank/DDBJ databases">
        <authorList>
            <person name="Newling K."/>
            <person name="Davey J."/>
            <person name="Forrester S."/>
        </authorList>
    </citation>
    <scope>NUCLEOTIDE SEQUENCE [LARGE SCALE GENOMIC DNA]</scope>
    <source>
        <strain evidence="11">Crithidia deanei Carvalho (ATCC PRA-265)</strain>
    </source>
</reference>
<evidence type="ECO:0000313" key="10">
    <source>
        <dbReference type="EMBL" id="CAD2216220.1"/>
    </source>
</evidence>
<name>S9WQZ1_9TRYP</name>
<dbReference type="GO" id="GO:0016020">
    <property type="term" value="C:membrane"/>
    <property type="evidence" value="ECO:0007669"/>
    <property type="project" value="UniProtKB-SubCell"/>
</dbReference>
<feature type="chain" id="PRO_5007727301" evidence="8">
    <location>
        <begin position="26"/>
        <end position="208"/>
    </location>
</feature>
<organism evidence="10 11">
    <name type="scientific">Angomonas deanei</name>
    <dbReference type="NCBI Taxonomy" id="59799"/>
    <lineage>
        <taxon>Eukaryota</taxon>
        <taxon>Discoba</taxon>
        <taxon>Euglenozoa</taxon>
        <taxon>Kinetoplastea</taxon>
        <taxon>Metakinetoplastina</taxon>
        <taxon>Trypanosomatida</taxon>
        <taxon>Trypanosomatidae</taxon>
        <taxon>Strigomonadinae</taxon>
        <taxon>Angomonas</taxon>
    </lineage>
</organism>
<gene>
    <name evidence="10" type="ORF">ADEAN_000368100</name>
</gene>
<evidence type="ECO:0000313" key="11">
    <source>
        <dbReference type="Proteomes" id="UP000515908"/>
    </source>
</evidence>
<dbReference type="OrthoDB" id="62956at2759"/>
<feature type="signal peptide" evidence="8">
    <location>
        <begin position="1"/>
        <end position="25"/>
    </location>
</feature>